<sequence length="89" mass="9751">MLWSNFTPNVVAGLSFRSFDINKVLEFGSLLLASGPLASISITTNAMFEVCSPKHVQADVCHAYQILKRVDSKLKISLSSCMMVLLTIT</sequence>
<evidence type="ECO:0000313" key="2">
    <source>
        <dbReference type="Proteomes" id="UP000827976"/>
    </source>
</evidence>
<comment type="caution">
    <text evidence="1">The sequence shown here is derived from an EMBL/GenBank/DDBJ whole genome shotgun (WGS) entry which is preliminary data.</text>
</comment>
<gene>
    <name evidence="1" type="ORF">IHE45_14G054700</name>
</gene>
<reference evidence="2" key="1">
    <citation type="journal article" date="2022" name="Nat. Commun.">
        <title>Chromosome evolution and the genetic basis of agronomically important traits in greater yam.</title>
        <authorList>
            <person name="Bredeson J.V."/>
            <person name="Lyons J.B."/>
            <person name="Oniyinde I.O."/>
            <person name="Okereke N.R."/>
            <person name="Kolade O."/>
            <person name="Nnabue I."/>
            <person name="Nwadili C.O."/>
            <person name="Hribova E."/>
            <person name="Parker M."/>
            <person name="Nwogha J."/>
            <person name="Shu S."/>
            <person name="Carlson J."/>
            <person name="Kariba R."/>
            <person name="Muthemba S."/>
            <person name="Knop K."/>
            <person name="Barton G.J."/>
            <person name="Sherwood A.V."/>
            <person name="Lopez-Montes A."/>
            <person name="Asiedu R."/>
            <person name="Jamnadass R."/>
            <person name="Muchugi A."/>
            <person name="Goodstein D."/>
            <person name="Egesi C.N."/>
            <person name="Featherston J."/>
            <person name="Asfaw A."/>
            <person name="Simpson G.G."/>
            <person name="Dolezel J."/>
            <person name="Hendre P.S."/>
            <person name="Van Deynze A."/>
            <person name="Kumar P.L."/>
            <person name="Obidiegwu J.E."/>
            <person name="Bhattacharjee R."/>
            <person name="Rokhsar D.S."/>
        </authorList>
    </citation>
    <scope>NUCLEOTIDE SEQUENCE [LARGE SCALE GENOMIC DNA]</scope>
    <source>
        <strain evidence="2">cv. TDa95/00328</strain>
    </source>
</reference>
<evidence type="ECO:0000313" key="1">
    <source>
        <dbReference type="EMBL" id="KAH7663428.1"/>
    </source>
</evidence>
<dbReference type="EMBL" id="CM037024">
    <property type="protein sequence ID" value="KAH7663428.1"/>
    <property type="molecule type" value="Genomic_DNA"/>
</dbReference>
<organism evidence="1 2">
    <name type="scientific">Dioscorea alata</name>
    <name type="common">Purple yam</name>
    <dbReference type="NCBI Taxonomy" id="55571"/>
    <lineage>
        <taxon>Eukaryota</taxon>
        <taxon>Viridiplantae</taxon>
        <taxon>Streptophyta</taxon>
        <taxon>Embryophyta</taxon>
        <taxon>Tracheophyta</taxon>
        <taxon>Spermatophyta</taxon>
        <taxon>Magnoliopsida</taxon>
        <taxon>Liliopsida</taxon>
        <taxon>Dioscoreales</taxon>
        <taxon>Dioscoreaceae</taxon>
        <taxon>Dioscorea</taxon>
    </lineage>
</organism>
<accession>A0ACB7URT5</accession>
<name>A0ACB7URT5_DIOAL</name>
<protein>
    <submittedName>
        <fullName evidence="1">Uncharacterized protein</fullName>
    </submittedName>
</protein>
<proteinExistence type="predicted"/>
<keyword evidence="2" id="KW-1185">Reference proteome</keyword>
<dbReference type="Proteomes" id="UP000827976">
    <property type="component" value="Chromosome 14"/>
</dbReference>